<feature type="region of interest" description="Disordered" evidence="1">
    <location>
        <begin position="199"/>
        <end position="275"/>
    </location>
</feature>
<organism evidence="3 6">
    <name type="scientific">Xanthomonas sontii</name>
    <dbReference type="NCBI Taxonomy" id="2650745"/>
    <lineage>
        <taxon>Bacteria</taxon>
        <taxon>Pseudomonadati</taxon>
        <taxon>Pseudomonadota</taxon>
        <taxon>Gammaproteobacteria</taxon>
        <taxon>Lysobacterales</taxon>
        <taxon>Lysobacteraceae</taxon>
        <taxon>Xanthomonas</taxon>
    </lineage>
</organism>
<evidence type="ECO:0000313" key="5">
    <source>
        <dbReference type="Proteomes" id="UP000437931"/>
    </source>
</evidence>
<dbReference type="EMBL" id="WJPM01000014">
    <property type="protein sequence ID" value="MRH75969.1"/>
    <property type="molecule type" value="Genomic_DNA"/>
</dbReference>
<protein>
    <submittedName>
        <fullName evidence="3">General secretion pathway protein GspM</fullName>
    </submittedName>
</protein>
<dbReference type="InterPro" id="IPR034756">
    <property type="entry name" value="T2SSM_b"/>
</dbReference>
<keyword evidence="2" id="KW-0812">Transmembrane</keyword>
<evidence type="ECO:0000256" key="2">
    <source>
        <dbReference type="SAM" id="Phobius"/>
    </source>
</evidence>
<dbReference type="EMBL" id="WJPN01000014">
    <property type="protein sequence ID" value="MRH01637.1"/>
    <property type="molecule type" value="Genomic_DNA"/>
</dbReference>
<evidence type="ECO:0000256" key="1">
    <source>
        <dbReference type="SAM" id="MobiDB-lite"/>
    </source>
</evidence>
<name>A0A6N7QEK9_9XANT</name>
<keyword evidence="5" id="KW-1185">Reference proteome</keyword>
<dbReference type="Pfam" id="PF10741">
    <property type="entry name" value="T2SSM_b"/>
    <property type="match status" value="1"/>
</dbReference>
<dbReference type="AlphaFoldDB" id="A0A6N7QEK9"/>
<keyword evidence="2" id="KW-1133">Transmembrane helix</keyword>
<dbReference type="Proteomes" id="UP000437931">
    <property type="component" value="Unassembled WGS sequence"/>
</dbReference>
<comment type="caution">
    <text evidence="3">The sequence shown here is derived from an EMBL/GenBank/DDBJ whole genome shotgun (WGS) entry which is preliminary data.</text>
</comment>
<reference evidence="5 6" key="1">
    <citation type="submission" date="2019-11" db="EMBL/GenBank/DDBJ databases">
        <title>First report of rice panicle blight caused by Xanthomonas sp. in Iran.</title>
        <authorList>
            <person name="Mirghasempour S.A."/>
            <person name="Huang S."/>
            <person name="Brady C.L."/>
            <person name="Studholme D.J."/>
        </authorList>
    </citation>
    <scope>NUCLEOTIDE SEQUENCE [LARGE SCALE GENOMIC DNA]</scope>
    <source>
        <strain evidence="3 6">ASD011</strain>
        <strain evidence="5">SAM114</strain>
    </source>
</reference>
<evidence type="ECO:0000313" key="6">
    <source>
        <dbReference type="Proteomes" id="UP000439314"/>
    </source>
</evidence>
<accession>A0A6N7QEK9</accession>
<dbReference type="NCBIfam" id="NF040576">
    <property type="entry name" value="T2SS_GspM_XpsM"/>
    <property type="match status" value="1"/>
</dbReference>
<keyword evidence="2" id="KW-0472">Membrane</keyword>
<feature type="compositionally biased region" description="Low complexity" evidence="1">
    <location>
        <begin position="202"/>
        <end position="224"/>
    </location>
</feature>
<feature type="transmembrane region" description="Helical" evidence="2">
    <location>
        <begin position="12"/>
        <end position="33"/>
    </location>
</feature>
<proteinExistence type="predicted"/>
<evidence type="ECO:0000313" key="3">
    <source>
        <dbReference type="EMBL" id="MRH01637.1"/>
    </source>
</evidence>
<evidence type="ECO:0000313" key="4">
    <source>
        <dbReference type="EMBL" id="MRH75969.1"/>
    </source>
</evidence>
<gene>
    <name evidence="3" type="ORF">GIY21_15180</name>
    <name evidence="4" type="ORF">GIY22_15195</name>
</gene>
<reference evidence="4" key="2">
    <citation type="journal article" date="2020" name="Plant Dis.">
        <title>A Grain Rot of Rice in Iran Caused by a Xanthomonas Strain Closely Related to X. sacchari.</title>
        <authorList>
            <person name="Mirghasempour S.A."/>
            <person name="Huang S."/>
            <person name="Studholme D.J."/>
            <person name="Brady C.L."/>
        </authorList>
    </citation>
    <scope>NUCLEOTIDE SEQUENCE</scope>
    <source>
        <strain evidence="4">SAM114</strain>
    </source>
</reference>
<sequence length="275" mass="28749">MPVQVDKRDRWLALGLLLAALALGYLVLVHPWWTVPMREVDAQIQELQQRELRVRMQLQQAPQVAQRLQQAQRELATRPGFLRETSAELASAGLVQRLESAVATASPGNRSCAISNRSPLAADNRSDRFTRVAVQVRLRCGTPELAAVLHALESGTPALFIDNLNVMAQRYQLSPGESGNGLDVAFELAGYLRPNAMPAPPAASATPDPSAAAAPAAATPVMNAGGSAGAGPTEPAAVPSPPPSTPSATNPPGAPGAANAAPADLPQQVEGRHAN</sequence>
<feature type="compositionally biased region" description="Low complexity" evidence="1">
    <location>
        <begin position="246"/>
        <end position="263"/>
    </location>
</feature>
<dbReference type="Proteomes" id="UP000439314">
    <property type="component" value="Unassembled WGS sequence"/>
</dbReference>